<gene>
    <name evidence="1" type="ORF">BJX68DRAFT_271413</name>
</gene>
<dbReference type="EMBL" id="JBFXLR010000061">
    <property type="protein sequence ID" value="KAL2840948.1"/>
    <property type="molecule type" value="Genomic_DNA"/>
</dbReference>
<proteinExistence type="predicted"/>
<name>A0ABR4JLP0_9EURO</name>
<accession>A0ABR4JLP0</accession>
<dbReference type="GeneID" id="98162103"/>
<dbReference type="Proteomes" id="UP001610444">
    <property type="component" value="Unassembled WGS sequence"/>
</dbReference>
<organism evidence="1 2">
    <name type="scientific">Aspergillus pseudodeflectus</name>
    <dbReference type="NCBI Taxonomy" id="176178"/>
    <lineage>
        <taxon>Eukaryota</taxon>
        <taxon>Fungi</taxon>
        <taxon>Dikarya</taxon>
        <taxon>Ascomycota</taxon>
        <taxon>Pezizomycotina</taxon>
        <taxon>Eurotiomycetes</taxon>
        <taxon>Eurotiomycetidae</taxon>
        <taxon>Eurotiales</taxon>
        <taxon>Aspergillaceae</taxon>
        <taxon>Aspergillus</taxon>
        <taxon>Aspergillus subgen. Nidulantes</taxon>
    </lineage>
</organism>
<evidence type="ECO:0000313" key="2">
    <source>
        <dbReference type="Proteomes" id="UP001610444"/>
    </source>
</evidence>
<dbReference type="RefSeq" id="XP_070894330.1">
    <property type="nucleotide sequence ID" value="XM_071046939.1"/>
</dbReference>
<protein>
    <recommendedName>
        <fullName evidence="3">Fungal N-terminal domain-containing protein</fullName>
    </recommendedName>
</protein>
<reference evidence="1 2" key="1">
    <citation type="submission" date="2024-07" db="EMBL/GenBank/DDBJ databases">
        <title>Section-level genome sequencing and comparative genomics of Aspergillus sections Usti and Cavernicolus.</title>
        <authorList>
            <consortium name="Lawrence Berkeley National Laboratory"/>
            <person name="Nybo J.L."/>
            <person name="Vesth T.C."/>
            <person name="Theobald S."/>
            <person name="Frisvad J.C."/>
            <person name="Larsen T.O."/>
            <person name="Kjaerboelling I."/>
            <person name="Rothschild-Mancinelli K."/>
            <person name="Lyhne E.K."/>
            <person name="Kogle M.E."/>
            <person name="Barry K."/>
            <person name="Clum A."/>
            <person name="Na H."/>
            <person name="Ledsgaard L."/>
            <person name="Lin J."/>
            <person name="Lipzen A."/>
            <person name="Kuo A."/>
            <person name="Riley R."/>
            <person name="Mondo S."/>
            <person name="LaButti K."/>
            <person name="Haridas S."/>
            <person name="Pangalinan J."/>
            <person name="Salamov A.A."/>
            <person name="Simmons B.A."/>
            <person name="Magnuson J.K."/>
            <person name="Chen J."/>
            <person name="Drula E."/>
            <person name="Henrissat B."/>
            <person name="Wiebenga A."/>
            <person name="Lubbers R.J."/>
            <person name="Gomes A.C."/>
            <person name="Macurrencykelacurrency M.R."/>
            <person name="Stajich J."/>
            <person name="Grigoriev I.V."/>
            <person name="Mortensen U.H."/>
            <person name="De vries R.P."/>
            <person name="Baker S.E."/>
            <person name="Andersen M.R."/>
        </authorList>
    </citation>
    <scope>NUCLEOTIDE SEQUENCE [LARGE SCALE GENOMIC DNA]</scope>
    <source>
        <strain evidence="1 2">CBS 756.74</strain>
    </source>
</reference>
<keyword evidence="2" id="KW-1185">Reference proteome</keyword>
<sequence length="243" mass="27906">MYLASPAIYTSLRDNFNLISGHLQEAENALNARRRMARGNSAASLSLTALWEEFIRAKYDVMTATAHSFVVLHATELQLHYAKEKASLSPDDEAAISPLRKKWETFIWIIQVADLKMWMLMDGYNGHHPLAGIVAGQHNPHLHHLTKIYQEDLMRLTFTLSDEVRKTQEASESVSGFIDCRGRLATVTAAQDQLRTVIRGSQMCPVPREPWIREVLVRQKETLERFPEERHKRGFEIAVYHNR</sequence>
<evidence type="ECO:0000313" key="1">
    <source>
        <dbReference type="EMBL" id="KAL2840948.1"/>
    </source>
</evidence>
<evidence type="ECO:0008006" key="3">
    <source>
        <dbReference type="Google" id="ProtNLM"/>
    </source>
</evidence>
<comment type="caution">
    <text evidence="1">The sequence shown here is derived from an EMBL/GenBank/DDBJ whole genome shotgun (WGS) entry which is preliminary data.</text>
</comment>